<dbReference type="EMBL" id="CYZV01000055">
    <property type="protein sequence ID" value="CUO80177.1"/>
    <property type="molecule type" value="Genomic_DNA"/>
</dbReference>
<evidence type="ECO:0000313" key="2">
    <source>
        <dbReference type="Proteomes" id="UP000095558"/>
    </source>
</evidence>
<protein>
    <submittedName>
        <fullName evidence="1">Membrane protein</fullName>
    </submittedName>
</protein>
<proteinExistence type="predicted"/>
<dbReference type="RefSeq" id="WP_042396148.1">
    <property type="nucleotide sequence ID" value="NZ_CYYT01000029.1"/>
</dbReference>
<name>A0A174I3J0_9CLOT</name>
<dbReference type="OrthoDB" id="1733421at2"/>
<organism evidence="1 2">
    <name type="scientific">Clostridium disporicum</name>
    <dbReference type="NCBI Taxonomy" id="84024"/>
    <lineage>
        <taxon>Bacteria</taxon>
        <taxon>Bacillati</taxon>
        <taxon>Bacillota</taxon>
        <taxon>Clostridia</taxon>
        <taxon>Eubacteriales</taxon>
        <taxon>Clostridiaceae</taxon>
        <taxon>Clostridium</taxon>
    </lineage>
</organism>
<dbReference type="Proteomes" id="UP000095558">
    <property type="component" value="Unassembled WGS sequence"/>
</dbReference>
<accession>A0A174I3J0</accession>
<gene>
    <name evidence="1" type="ORF">ERS852470_03408</name>
</gene>
<dbReference type="AlphaFoldDB" id="A0A174I3J0"/>
<evidence type="ECO:0000313" key="1">
    <source>
        <dbReference type="EMBL" id="CUO80177.1"/>
    </source>
</evidence>
<dbReference type="GeneID" id="83011187"/>
<sequence>MSQDNFNVVQSDTLYDECLIAKKIYGRCKQQDCLKPICGPMMPPPMPCSMDCSDSSDDPGPVMPDPCQIIPIPSSMLNAESLSSASGSPIIGTITQGNTIIFDSTVKSLSLTNFATSIAAKVNPQGQFNIPGFYDVVVTYTFTYYLQLLDSSGNVLAVTVTGGPSDLPDNTIPAYTVYTKKISLEGGCVDDNTTVVTFDSITGEASQSNTNNLPEVYVQAIANSLANTICKYPVSTTPGTAPTVYGRADIIIGLFTIIELYRITNMTVVTSDIGEIPQCQPSIVNDPCATFNQLSFPYDDFNPPYSNC</sequence>
<reference evidence="1 2" key="1">
    <citation type="submission" date="2015-09" db="EMBL/GenBank/DDBJ databases">
        <authorList>
            <consortium name="Pathogen Informatics"/>
        </authorList>
    </citation>
    <scope>NUCLEOTIDE SEQUENCE [LARGE SCALE GENOMIC DNA]</scope>
    <source>
        <strain evidence="1 2">2789STDY5834855</strain>
    </source>
</reference>